<protein>
    <recommendedName>
        <fullName evidence="1">NADAR domain-containing protein</fullName>
    </recommendedName>
</protein>
<feature type="domain" description="NADAR" evidence="1">
    <location>
        <begin position="14"/>
        <end position="106"/>
    </location>
</feature>
<evidence type="ECO:0000313" key="3">
    <source>
        <dbReference type="EMBL" id="CAF1572976.1"/>
    </source>
</evidence>
<dbReference type="Pfam" id="PF08719">
    <property type="entry name" value="NADAR"/>
    <property type="match status" value="1"/>
</dbReference>
<gene>
    <name evidence="3" type="ORF">GPM918_LOCUS40524</name>
    <name evidence="2" type="ORF">OVA965_LOCUS35569</name>
    <name evidence="5" type="ORF">SRO942_LOCUS41478</name>
    <name evidence="4" type="ORF">TMI583_LOCUS36539</name>
</gene>
<dbReference type="EMBL" id="CAJNOQ010030149">
    <property type="protein sequence ID" value="CAF1572976.1"/>
    <property type="molecule type" value="Genomic_DNA"/>
</dbReference>
<evidence type="ECO:0000313" key="5">
    <source>
        <dbReference type="EMBL" id="CAF4436884.1"/>
    </source>
</evidence>
<dbReference type="InterPro" id="IPR037238">
    <property type="entry name" value="YbiA-like_sf"/>
</dbReference>
<dbReference type="Gene3D" id="1.10.357.40">
    <property type="entry name" value="YbiA-like"/>
    <property type="match status" value="1"/>
</dbReference>
<evidence type="ECO:0000313" key="6">
    <source>
        <dbReference type="Proteomes" id="UP000663829"/>
    </source>
</evidence>
<dbReference type="OrthoDB" id="206452at2759"/>
<reference evidence="3" key="1">
    <citation type="submission" date="2021-02" db="EMBL/GenBank/DDBJ databases">
        <authorList>
            <person name="Nowell W R."/>
        </authorList>
    </citation>
    <scope>NUCLEOTIDE SEQUENCE</scope>
</reference>
<dbReference type="Proteomes" id="UP000682733">
    <property type="component" value="Unassembled WGS sequence"/>
</dbReference>
<dbReference type="EMBL" id="CAJOBC010096009">
    <property type="protein sequence ID" value="CAF4436884.1"/>
    <property type="molecule type" value="Genomic_DNA"/>
</dbReference>
<dbReference type="Proteomes" id="UP000663829">
    <property type="component" value="Unassembled WGS sequence"/>
</dbReference>
<keyword evidence="6" id="KW-1185">Reference proteome</keyword>
<dbReference type="AlphaFoldDB" id="A0A815YKJ6"/>
<sequence>MGGPSFIDGKCHEETNNFQACRFEVDGIEYCSAENYFQTQKGTTTEAREKVRNSGPGAACYMAGSYVHPLRPDWESVKVQVMYDGNKAKFEQNSEFAKALMSTKGDVRFGSSTTFWNTWNGLIMERIRAELRRNGPEDEETVKRIKELMDKYQRDNEM</sequence>
<name>A0A815YKJ6_9BILA</name>
<dbReference type="InterPro" id="IPR012816">
    <property type="entry name" value="NADAR"/>
</dbReference>
<dbReference type="Proteomes" id="UP000677228">
    <property type="component" value="Unassembled WGS sequence"/>
</dbReference>
<dbReference type="EMBL" id="CAJOBA010053035">
    <property type="protein sequence ID" value="CAF4260994.1"/>
    <property type="molecule type" value="Genomic_DNA"/>
</dbReference>
<proteinExistence type="predicted"/>
<dbReference type="CDD" id="cd15457">
    <property type="entry name" value="NADAR"/>
    <property type="match status" value="1"/>
</dbReference>
<organism evidence="3 6">
    <name type="scientific">Didymodactylos carnosus</name>
    <dbReference type="NCBI Taxonomy" id="1234261"/>
    <lineage>
        <taxon>Eukaryota</taxon>
        <taxon>Metazoa</taxon>
        <taxon>Spiralia</taxon>
        <taxon>Gnathifera</taxon>
        <taxon>Rotifera</taxon>
        <taxon>Eurotatoria</taxon>
        <taxon>Bdelloidea</taxon>
        <taxon>Philodinida</taxon>
        <taxon>Philodinidae</taxon>
        <taxon>Didymodactylos</taxon>
    </lineage>
</organism>
<evidence type="ECO:0000313" key="4">
    <source>
        <dbReference type="EMBL" id="CAF4260994.1"/>
    </source>
</evidence>
<dbReference type="Proteomes" id="UP000681722">
    <property type="component" value="Unassembled WGS sequence"/>
</dbReference>
<dbReference type="SUPFAM" id="SSF143990">
    <property type="entry name" value="YbiA-like"/>
    <property type="match status" value="1"/>
</dbReference>
<evidence type="ECO:0000259" key="1">
    <source>
        <dbReference type="Pfam" id="PF08719"/>
    </source>
</evidence>
<comment type="caution">
    <text evidence="3">The sequence shown here is derived from an EMBL/GenBank/DDBJ whole genome shotgun (WGS) entry which is preliminary data.</text>
</comment>
<accession>A0A815YKJ6</accession>
<dbReference type="EMBL" id="CAJNOK010031156">
    <property type="protein sequence ID" value="CAF1468845.1"/>
    <property type="molecule type" value="Genomic_DNA"/>
</dbReference>
<evidence type="ECO:0000313" key="2">
    <source>
        <dbReference type="EMBL" id="CAF1468845.1"/>
    </source>
</evidence>